<dbReference type="AlphaFoldDB" id="A0AAN7VVZ9"/>
<dbReference type="EMBL" id="JAVRQU010000024">
    <property type="protein sequence ID" value="KAK5690537.1"/>
    <property type="molecule type" value="Genomic_DNA"/>
</dbReference>
<dbReference type="Gene3D" id="3.30.710.10">
    <property type="entry name" value="Potassium Channel Kv1.1, Chain A"/>
    <property type="match status" value="2"/>
</dbReference>
<dbReference type="CDD" id="cd18186">
    <property type="entry name" value="BTB_POZ_ZBTB_KLHL-like"/>
    <property type="match status" value="1"/>
</dbReference>
<protein>
    <recommendedName>
        <fullName evidence="2">BTB domain-containing protein</fullName>
    </recommendedName>
</protein>
<evidence type="ECO:0000256" key="1">
    <source>
        <dbReference type="SAM" id="MobiDB-lite"/>
    </source>
</evidence>
<dbReference type="InterPro" id="IPR000210">
    <property type="entry name" value="BTB/POZ_dom"/>
</dbReference>
<comment type="caution">
    <text evidence="3">The sequence shown here is derived from an EMBL/GenBank/DDBJ whole genome shotgun (WGS) entry which is preliminary data.</text>
</comment>
<dbReference type="Pfam" id="PF00651">
    <property type="entry name" value="BTB"/>
    <property type="match status" value="1"/>
</dbReference>
<dbReference type="PANTHER" id="PTHR47843:SF2">
    <property type="entry name" value="BTB DOMAIN-CONTAINING PROTEIN"/>
    <property type="match status" value="1"/>
</dbReference>
<accession>A0AAN7VVZ9</accession>
<feature type="region of interest" description="Disordered" evidence="1">
    <location>
        <begin position="1"/>
        <end position="33"/>
    </location>
</feature>
<gene>
    <name evidence="3" type="ORF">LTR97_012090</name>
</gene>
<dbReference type="InterPro" id="IPR011333">
    <property type="entry name" value="SKP1/BTB/POZ_sf"/>
</dbReference>
<evidence type="ECO:0000259" key="2">
    <source>
        <dbReference type="PROSITE" id="PS50097"/>
    </source>
</evidence>
<evidence type="ECO:0000313" key="4">
    <source>
        <dbReference type="Proteomes" id="UP001310594"/>
    </source>
</evidence>
<dbReference type="PROSITE" id="PS50097">
    <property type="entry name" value="BTB"/>
    <property type="match status" value="1"/>
</dbReference>
<dbReference type="SUPFAM" id="SSF54695">
    <property type="entry name" value="POZ domain"/>
    <property type="match status" value="1"/>
</dbReference>
<feature type="domain" description="BTB" evidence="2">
    <location>
        <begin position="303"/>
        <end position="372"/>
    </location>
</feature>
<proteinExistence type="predicted"/>
<sequence length="373" mass="42268">MAECDSDRSSRKRERSPEAAAASNKRRRATSSDERLFNHSNSRYLYSITFKIGPQAVPFVVHAGVLFKQCPALAEAWLGAAVVNDMQTLEERERELPDEDARIFWVFMVWLYTNNLVVPSKDLGAGIDGVKERDSAAIALRLHQEPGKEILPGTLQWSDDDLVELYIFCRRHHVDALGNLALSTLSVQNVQFGRTCSTTAVEAAVSAGHNAELLFKYMIDEANWRSGDTPVGDDTWNNFDQHYTRLTKAALENDKLTYASFRERPCRYHIHHGEDEQRLCTSLWMHKTSLSEGHPAIYEHLRETGTVFVGAKRLRLVLHKGLLLANANFFQGAFSGHFAESRSNVVELVEEDPAIFLLFVHWLYTGRVDIFSL</sequence>
<name>A0AAN7VVZ9_9PEZI</name>
<dbReference type="PANTHER" id="PTHR47843">
    <property type="entry name" value="BTB DOMAIN-CONTAINING PROTEIN-RELATED"/>
    <property type="match status" value="1"/>
</dbReference>
<reference evidence="3" key="1">
    <citation type="submission" date="2023-08" db="EMBL/GenBank/DDBJ databases">
        <title>Black Yeasts Isolated from many extreme environments.</title>
        <authorList>
            <person name="Coleine C."/>
            <person name="Stajich J.E."/>
            <person name="Selbmann L."/>
        </authorList>
    </citation>
    <scope>NUCLEOTIDE SEQUENCE</scope>
    <source>
        <strain evidence="3">CCFEE 5810</strain>
    </source>
</reference>
<dbReference type="Proteomes" id="UP001310594">
    <property type="component" value="Unassembled WGS sequence"/>
</dbReference>
<evidence type="ECO:0000313" key="3">
    <source>
        <dbReference type="EMBL" id="KAK5690537.1"/>
    </source>
</evidence>
<organism evidence="3 4">
    <name type="scientific">Elasticomyces elasticus</name>
    <dbReference type="NCBI Taxonomy" id="574655"/>
    <lineage>
        <taxon>Eukaryota</taxon>
        <taxon>Fungi</taxon>
        <taxon>Dikarya</taxon>
        <taxon>Ascomycota</taxon>
        <taxon>Pezizomycotina</taxon>
        <taxon>Dothideomycetes</taxon>
        <taxon>Dothideomycetidae</taxon>
        <taxon>Mycosphaerellales</taxon>
        <taxon>Teratosphaeriaceae</taxon>
        <taxon>Elasticomyces</taxon>
    </lineage>
</organism>